<dbReference type="EMBL" id="AWWV01011595">
    <property type="protein sequence ID" value="OMO71492.1"/>
    <property type="molecule type" value="Genomic_DNA"/>
</dbReference>
<feature type="non-terminal residue" evidence="1">
    <location>
        <position position="1"/>
    </location>
</feature>
<evidence type="ECO:0000313" key="1">
    <source>
        <dbReference type="EMBL" id="OMO71492.1"/>
    </source>
</evidence>
<organism evidence="1 2">
    <name type="scientific">Corchorus capsularis</name>
    <name type="common">Jute</name>
    <dbReference type="NCBI Taxonomy" id="210143"/>
    <lineage>
        <taxon>Eukaryota</taxon>
        <taxon>Viridiplantae</taxon>
        <taxon>Streptophyta</taxon>
        <taxon>Embryophyta</taxon>
        <taxon>Tracheophyta</taxon>
        <taxon>Spermatophyta</taxon>
        <taxon>Magnoliopsida</taxon>
        <taxon>eudicotyledons</taxon>
        <taxon>Gunneridae</taxon>
        <taxon>Pentapetalae</taxon>
        <taxon>rosids</taxon>
        <taxon>malvids</taxon>
        <taxon>Malvales</taxon>
        <taxon>Malvaceae</taxon>
        <taxon>Grewioideae</taxon>
        <taxon>Apeibeae</taxon>
        <taxon>Corchorus</taxon>
    </lineage>
</organism>
<proteinExistence type="predicted"/>
<dbReference type="Proteomes" id="UP000188268">
    <property type="component" value="Unassembled WGS sequence"/>
</dbReference>
<sequence length="21" mass="2298">VGILIKIIRLGLLNSESESRS</sequence>
<gene>
    <name evidence="1" type="ORF">CCACVL1_18207</name>
</gene>
<protein>
    <submittedName>
        <fullName evidence="1">Uncharacterized protein</fullName>
    </submittedName>
</protein>
<dbReference type="AlphaFoldDB" id="A0A1R3HMJ1"/>
<keyword evidence="2" id="KW-1185">Reference proteome</keyword>
<reference evidence="1 2" key="1">
    <citation type="submission" date="2013-09" db="EMBL/GenBank/DDBJ databases">
        <title>Corchorus capsularis genome sequencing.</title>
        <authorList>
            <person name="Alam M."/>
            <person name="Haque M.S."/>
            <person name="Islam M.S."/>
            <person name="Emdad E.M."/>
            <person name="Islam M.M."/>
            <person name="Ahmed B."/>
            <person name="Halim A."/>
            <person name="Hossen Q.M.M."/>
            <person name="Hossain M.Z."/>
            <person name="Ahmed R."/>
            <person name="Khan M.M."/>
            <person name="Islam R."/>
            <person name="Rashid M.M."/>
            <person name="Khan S.A."/>
            <person name="Rahman M.S."/>
            <person name="Alam M."/>
        </authorList>
    </citation>
    <scope>NUCLEOTIDE SEQUENCE [LARGE SCALE GENOMIC DNA]</scope>
    <source>
        <strain evidence="2">cv. CVL-1</strain>
        <tissue evidence="1">Whole seedling</tissue>
    </source>
</reference>
<name>A0A1R3HMJ1_COCAP</name>
<evidence type="ECO:0000313" key="2">
    <source>
        <dbReference type="Proteomes" id="UP000188268"/>
    </source>
</evidence>
<comment type="caution">
    <text evidence="1">The sequence shown here is derived from an EMBL/GenBank/DDBJ whole genome shotgun (WGS) entry which is preliminary data.</text>
</comment>
<accession>A0A1R3HMJ1</accession>